<evidence type="ECO:0000313" key="2">
    <source>
        <dbReference type="Proteomes" id="UP001055879"/>
    </source>
</evidence>
<dbReference type="EMBL" id="CM042049">
    <property type="protein sequence ID" value="KAI3746811.1"/>
    <property type="molecule type" value="Genomic_DNA"/>
</dbReference>
<reference evidence="1 2" key="2">
    <citation type="journal article" date="2022" name="Mol. Ecol. Resour.">
        <title>The genomes of chicory, endive, great burdock and yacon provide insights into Asteraceae paleo-polyploidization history and plant inulin production.</title>
        <authorList>
            <person name="Fan W."/>
            <person name="Wang S."/>
            <person name="Wang H."/>
            <person name="Wang A."/>
            <person name="Jiang F."/>
            <person name="Liu H."/>
            <person name="Zhao H."/>
            <person name="Xu D."/>
            <person name="Zhang Y."/>
        </authorList>
    </citation>
    <scope>NUCLEOTIDE SEQUENCE [LARGE SCALE GENOMIC DNA]</scope>
    <source>
        <strain evidence="2">cv. Niubang</strain>
    </source>
</reference>
<dbReference type="Proteomes" id="UP001055879">
    <property type="component" value="Linkage Group LG03"/>
</dbReference>
<evidence type="ECO:0000313" key="1">
    <source>
        <dbReference type="EMBL" id="KAI3746811.1"/>
    </source>
</evidence>
<sequence length="140" mass="15183">MMGCGEQSNKSALDGRDKGEALLVSTGSIVEKVEAQVKPDGNASSSLPIKNGKKNLGVTAPPTTPFVADVVSSFRSYKPRRCVTSNSFAPLQEVNEEPDGIVHENVVDSKVGETSLKREEVKAMSSLEHTILLFQMWIYD</sequence>
<comment type="caution">
    <text evidence="1">The sequence shown here is derived from an EMBL/GenBank/DDBJ whole genome shotgun (WGS) entry which is preliminary data.</text>
</comment>
<reference evidence="2" key="1">
    <citation type="journal article" date="2022" name="Mol. Ecol. Resour.">
        <title>The genomes of chicory, endive, great burdock and yacon provide insights into Asteraceae palaeo-polyploidization history and plant inulin production.</title>
        <authorList>
            <person name="Fan W."/>
            <person name="Wang S."/>
            <person name="Wang H."/>
            <person name="Wang A."/>
            <person name="Jiang F."/>
            <person name="Liu H."/>
            <person name="Zhao H."/>
            <person name="Xu D."/>
            <person name="Zhang Y."/>
        </authorList>
    </citation>
    <scope>NUCLEOTIDE SEQUENCE [LARGE SCALE GENOMIC DNA]</scope>
    <source>
        <strain evidence="2">cv. Niubang</strain>
    </source>
</reference>
<accession>A0ACB9DK36</accession>
<organism evidence="1 2">
    <name type="scientific">Arctium lappa</name>
    <name type="common">Greater burdock</name>
    <name type="synonym">Lappa major</name>
    <dbReference type="NCBI Taxonomy" id="4217"/>
    <lineage>
        <taxon>Eukaryota</taxon>
        <taxon>Viridiplantae</taxon>
        <taxon>Streptophyta</taxon>
        <taxon>Embryophyta</taxon>
        <taxon>Tracheophyta</taxon>
        <taxon>Spermatophyta</taxon>
        <taxon>Magnoliopsida</taxon>
        <taxon>eudicotyledons</taxon>
        <taxon>Gunneridae</taxon>
        <taxon>Pentapetalae</taxon>
        <taxon>asterids</taxon>
        <taxon>campanulids</taxon>
        <taxon>Asterales</taxon>
        <taxon>Asteraceae</taxon>
        <taxon>Carduoideae</taxon>
        <taxon>Cardueae</taxon>
        <taxon>Arctiinae</taxon>
        <taxon>Arctium</taxon>
    </lineage>
</organism>
<name>A0ACB9DK36_ARCLA</name>
<gene>
    <name evidence="1" type="ORF">L6452_09252</name>
</gene>
<keyword evidence="2" id="KW-1185">Reference proteome</keyword>
<protein>
    <submittedName>
        <fullName evidence="1">Uncharacterized protein</fullName>
    </submittedName>
</protein>
<proteinExistence type="predicted"/>